<dbReference type="OrthoDB" id="536211at2759"/>
<dbReference type="InterPro" id="IPR001279">
    <property type="entry name" value="Metallo-B-lactamas"/>
</dbReference>
<dbReference type="InterPro" id="IPR050855">
    <property type="entry name" value="NDM-1-like"/>
</dbReference>
<dbReference type="SUPFAM" id="SSF56281">
    <property type="entry name" value="Metallo-hydrolase/oxidoreductase"/>
    <property type="match status" value="1"/>
</dbReference>
<proteinExistence type="predicted"/>
<dbReference type="PANTHER" id="PTHR42951:SF14">
    <property type="entry name" value="METALLO-BETA-LACTAMASE SUPERFAMILY PROTEIN"/>
    <property type="match status" value="1"/>
</dbReference>
<dbReference type="PANTHER" id="PTHR42951">
    <property type="entry name" value="METALLO-BETA-LACTAMASE DOMAIN-CONTAINING"/>
    <property type="match status" value="1"/>
</dbReference>
<organism evidence="2 3">
    <name type="scientific">Penicillium argentinense</name>
    <dbReference type="NCBI Taxonomy" id="1131581"/>
    <lineage>
        <taxon>Eukaryota</taxon>
        <taxon>Fungi</taxon>
        <taxon>Dikarya</taxon>
        <taxon>Ascomycota</taxon>
        <taxon>Pezizomycotina</taxon>
        <taxon>Eurotiomycetes</taxon>
        <taxon>Eurotiomycetidae</taxon>
        <taxon>Eurotiales</taxon>
        <taxon>Aspergillaceae</taxon>
        <taxon>Penicillium</taxon>
    </lineage>
</organism>
<dbReference type="Pfam" id="PF00753">
    <property type="entry name" value="Lactamase_B"/>
    <property type="match status" value="1"/>
</dbReference>
<dbReference type="EMBL" id="JAPQKI010000002">
    <property type="protein sequence ID" value="KAJ5111364.1"/>
    <property type="molecule type" value="Genomic_DNA"/>
</dbReference>
<feature type="domain" description="Metallo-beta-lactamase" evidence="1">
    <location>
        <begin position="30"/>
        <end position="221"/>
    </location>
</feature>
<reference evidence="2" key="2">
    <citation type="journal article" date="2023" name="IMA Fungus">
        <title>Comparative genomic study of the Penicillium genus elucidates a diverse pangenome and 15 lateral gene transfer events.</title>
        <authorList>
            <person name="Petersen C."/>
            <person name="Sorensen T."/>
            <person name="Nielsen M.R."/>
            <person name="Sondergaard T.E."/>
            <person name="Sorensen J.L."/>
            <person name="Fitzpatrick D.A."/>
            <person name="Frisvad J.C."/>
            <person name="Nielsen K.L."/>
        </authorList>
    </citation>
    <scope>NUCLEOTIDE SEQUENCE</scope>
    <source>
        <strain evidence="2">IBT 30761</strain>
    </source>
</reference>
<comment type="caution">
    <text evidence="2">The sequence shown here is derived from an EMBL/GenBank/DDBJ whole genome shotgun (WGS) entry which is preliminary data.</text>
</comment>
<dbReference type="Proteomes" id="UP001149074">
    <property type="component" value="Unassembled WGS sequence"/>
</dbReference>
<dbReference type="SMART" id="SM00849">
    <property type="entry name" value="Lactamase_B"/>
    <property type="match status" value="1"/>
</dbReference>
<reference evidence="2" key="1">
    <citation type="submission" date="2022-11" db="EMBL/GenBank/DDBJ databases">
        <authorList>
            <person name="Petersen C."/>
        </authorList>
    </citation>
    <scope>NUCLEOTIDE SEQUENCE</scope>
    <source>
        <strain evidence="2">IBT 30761</strain>
    </source>
</reference>
<evidence type="ECO:0000259" key="1">
    <source>
        <dbReference type="SMART" id="SM00849"/>
    </source>
</evidence>
<evidence type="ECO:0000313" key="2">
    <source>
        <dbReference type="EMBL" id="KAJ5111364.1"/>
    </source>
</evidence>
<dbReference type="GeneID" id="81353372"/>
<keyword evidence="3" id="KW-1185">Reference proteome</keyword>
<dbReference type="Gene3D" id="3.60.15.10">
    <property type="entry name" value="Ribonuclease Z/Hydroxyacylglutathione hydrolase-like"/>
    <property type="match status" value="1"/>
</dbReference>
<sequence>MSSILQADVYVSSRLPIAIKRLGETSSFSPISCTLIHGDEGAVLVDTPISISQTEDLVSWIKRTAPGKELRYVYITHGHGDHWFGITILRKHWPNLRALATPGTVEHMKEQLQPGILKGTWLTLFPGNQIPQPLELAEPMDEPVFKLEGHAFRAIEVGHTDTYNTTVLHVPSIRLVVAGDAVYGDVHQFFGEANTSEKRNEWLRALDTIEALDPHTVIAGHKRAGTVDGLFNLQKTRQYILDFEDAVRSASNWKELVGDIQRRYPNRINPHAILRGALAAIPEAKASSKV</sequence>
<protein>
    <recommendedName>
        <fullName evidence="1">Metallo-beta-lactamase domain-containing protein</fullName>
    </recommendedName>
</protein>
<dbReference type="AlphaFoldDB" id="A0A9W9G3E3"/>
<dbReference type="CDD" id="cd07739">
    <property type="entry name" value="metallo-hydrolase-like_MBL-fold"/>
    <property type="match status" value="1"/>
</dbReference>
<dbReference type="RefSeq" id="XP_056479434.1">
    <property type="nucleotide sequence ID" value="XM_056614393.1"/>
</dbReference>
<accession>A0A9W9G3E3</accession>
<evidence type="ECO:0000313" key="3">
    <source>
        <dbReference type="Proteomes" id="UP001149074"/>
    </source>
</evidence>
<gene>
    <name evidence="2" type="ORF">N7532_001899</name>
</gene>
<dbReference type="InterPro" id="IPR036866">
    <property type="entry name" value="RibonucZ/Hydroxyglut_hydro"/>
</dbReference>
<name>A0A9W9G3E3_9EURO</name>